<dbReference type="PANTHER" id="PTHR30477:SF0">
    <property type="entry name" value="METAL TRANSPORT SYSTEM MEMBRANE PROTEIN TM_0125-RELATED"/>
    <property type="match status" value="1"/>
</dbReference>
<dbReference type="EMBL" id="DVHH01000188">
    <property type="protein sequence ID" value="HIR55478.1"/>
    <property type="molecule type" value="Genomic_DNA"/>
</dbReference>
<evidence type="ECO:0000256" key="1">
    <source>
        <dbReference type="ARBA" id="ARBA00004141"/>
    </source>
</evidence>
<evidence type="ECO:0000256" key="4">
    <source>
        <dbReference type="ARBA" id="ARBA00022989"/>
    </source>
</evidence>
<dbReference type="Gene3D" id="1.10.3470.10">
    <property type="entry name" value="ABC transporter involved in vitamin B12 uptake, BtuC"/>
    <property type="match status" value="1"/>
</dbReference>
<dbReference type="GO" id="GO:0010043">
    <property type="term" value="P:response to zinc ion"/>
    <property type="evidence" value="ECO:0007669"/>
    <property type="project" value="TreeGrafter"/>
</dbReference>
<evidence type="ECO:0000313" key="8">
    <source>
        <dbReference type="EMBL" id="HIR55478.1"/>
    </source>
</evidence>
<accession>A0A9D1IZT2</accession>
<dbReference type="InterPro" id="IPR001626">
    <property type="entry name" value="ABC_TroCD"/>
</dbReference>
<dbReference type="AlphaFoldDB" id="A0A9D1IZT2"/>
<evidence type="ECO:0000256" key="3">
    <source>
        <dbReference type="ARBA" id="ARBA00022692"/>
    </source>
</evidence>
<evidence type="ECO:0000256" key="6">
    <source>
        <dbReference type="RuleBase" id="RU003943"/>
    </source>
</evidence>
<dbReference type="GO" id="GO:0043190">
    <property type="term" value="C:ATP-binding cassette (ABC) transporter complex"/>
    <property type="evidence" value="ECO:0007669"/>
    <property type="project" value="InterPro"/>
</dbReference>
<feature type="transmembrane region" description="Helical" evidence="7">
    <location>
        <begin position="40"/>
        <end position="60"/>
    </location>
</feature>
<evidence type="ECO:0000313" key="9">
    <source>
        <dbReference type="Proteomes" id="UP000824238"/>
    </source>
</evidence>
<dbReference type="Proteomes" id="UP000824238">
    <property type="component" value="Unassembled WGS sequence"/>
</dbReference>
<organism evidence="8 9">
    <name type="scientific">Candidatus Scatomorpha intestinigallinarum</name>
    <dbReference type="NCBI Taxonomy" id="2840923"/>
    <lineage>
        <taxon>Bacteria</taxon>
        <taxon>Bacillati</taxon>
        <taxon>Bacillota</taxon>
        <taxon>Clostridia</taxon>
        <taxon>Eubacteriales</taxon>
        <taxon>Candidatus Scatomorpha</taxon>
    </lineage>
</organism>
<sequence>ISSGALAVGVLVISLTSGVNTNVSNYMFGSILTISRSDAVLSVALCAAVLAVFTLFYPRIFAVTFDETFARATGTRAEGYNLLLAILTAVTVVLGMRMMGALLISSLMIFPALSAMRVFRSFRSVTVCSAVLAVCCFAAGMTASYALETPSGASVVAVNILAFGAFALAGRLLRR</sequence>
<dbReference type="GO" id="GO:0055085">
    <property type="term" value="P:transmembrane transport"/>
    <property type="evidence" value="ECO:0007669"/>
    <property type="project" value="InterPro"/>
</dbReference>
<dbReference type="SUPFAM" id="SSF81345">
    <property type="entry name" value="ABC transporter involved in vitamin B12 uptake, BtuC"/>
    <property type="match status" value="1"/>
</dbReference>
<feature type="transmembrane region" description="Helical" evidence="7">
    <location>
        <begin position="6"/>
        <end position="28"/>
    </location>
</feature>
<feature type="transmembrane region" description="Helical" evidence="7">
    <location>
        <begin position="153"/>
        <end position="173"/>
    </location>
</feature>
<feature type="transmembrane region" description="Helical" evidence="7">
    <location>
        <begin position="125"/>
        <end position="147"/>
    </location>
</feature>
<proteinExistence type="inferred from homology"/>
<dbReference type="Pfam" id="PF00950">
    <property type="entry name" value="ABC-3"/>
    <property type="match status" value="1"/>
</dbReference>
<keyword evidence="3 6" id="KW-0812">Transmembrane</keyword>
<gene>
    <name evidence="8" type="ORF">IAD36_07800</name>
</gene>
<feature type="transmembrane region" description="Helical" evidence="7">
    <location>
        <begin position="80"/>
        <end position="113"/>
    </location>
</feature>
<comment type="caution">
    <text evidence="8">The sequence shown here is derived from an EMBL/GenBank/DDBJ whole genome shotgun (WGS) entry which is preliminary data.</text>
</comment>
<keyword evidence="5 7" id="KW-0472">Membrane</keyword>
<feature type="non-terminal residue" evidence="8">
    <location>
        <position position="1"/>
    </location>
</feature>
<keyword evidence="6" id="KW-0813">Transport</keyword>
<evidence type="ECO:0000256" key="2">
    <source>
        <dbReference type="ARBA" id="ARBA00008034"/>
    </source>
</evidence>
<dbReference type="InterPro" id="IPR037294">
    <property type="entry name" value="ABC_BtuC-like"/>
</dbReference>
<dbReference type="PANTHER" id="PTHR30477">
    <property type="entry name" value="ABC-TRANSPORTER METAL-BINDING PROTEIN"/>
    <property type="match status" value="1"/>
</dbReference>
<evidence type="ECO:0000256" key="5">
    <source>
        <dbReference type="ARBA" id="ARBA00023136"/>
    </source>
</evidence>
<protein>
    <submittedName>
        <fullName evidence="8">Metal ABC transporter permease</fullName>
    </submittedName>
</protein>
<reference evidence="8" key="1">
    <citation type="submission" date="2020-10" db="EMBL/GenBank/DDBJ databases">
        <authorList>
            <person name="Gilroy R."/>
        </authorList>
    </citation>
    <scope>NUCLEOTIDE SEQUENCE</scope>
    <source>
        <strain evidence="8">ChiGjej3B3-7149</strain>
    </source>
</reference>
<comment type="similarity">
    <text evidence="2 6">Belongs to the ABC-3 integral membrane protein family.</text>
</comment>
<comment type="subcellular location">
    <subcellularLocation>
        <location evidence="6">Cell membrane</location>
        <topology evidence="6">Multi-pass membrane protein</topology>
    </subcellularLocation>
    <subcellularLocation>
        <location evidence="1">Membrane</location>
        <topology evidence="1">Multi-pass membrane protein</topology>
    </subcellularLocation>
</comment>
<evidence type="ECO:0000256" key="7">
    <source>
        <dbReference type="SAM" id="Phobius"/>
    </source>
</evidence>
<keyword evidence="4 7" id="KW-1133">Transmembrane helix</keyword>
<reference evidence="8" key="2">
    <citation type="journal article" date="2021" name="PeerJ">
        <title>Extensive microbial diversity within the chicken gut microbiome revealed by metagenomics and culture.</title>
        <authorList>
            <person name="Gilroy R."/>
            <person name="Ravi A."/>
            <person name="Getino M."/>
            <person name="Pursley I."/>
            <person name="Horton D.L."/>
            <person name="Alikhan N.F."/>
            <person name="Baker D."/>
            <person name="Gharbi K."/>
            <person name="Hall N."/>
            <person name="Watson M."/>
            <person name="Adriaenssens E.M."/>
            <person name="Foster-Nyarko E."/>
            <person name="Jarju S."/>
            <person name="Secka A."/>
            <person name="Antonio M."/>
            <person name="Oren A."/>
            <person name="Chaudhuri R.R."/>
            <person name="La Ragione R."/>
            <person name="Hildebrand F."/>
            <person name="Pallen M.J."/>
        </authorList>
    </citation>
    <scope>NUCLEOTIDE SEQUENCE</scope>
    <source>
        <strain evidence="8">ChiGjej3B3-7149</strain>
    </source>
</reference>
<name>A0A9D1IZT2_9FIRM</name>